<evidence type="ECO:0000256" key="1">
    <source>
        <dbReference type="SAM" id="MobiDB-lite"/>
    </source>
</evidence>
<gene>
    <name evidence="2" type="ORF">IWX46DRAFT_120823</name>
</gene>
<organism evidence="2 3">
    <name type="scientific">Phyllosticta citricarpa</name>
    <dbReference type="NCBI Taxonomy" id="55181"/>
    <lineage>
        <taxon>Eukaryota</taxon>
        <taxon>Fungi</taxon>
        <taxon>Dikarya</taxon>
        <taxon>Ascomycota</taxon>
        <taxon>Pezizomycotina</taxon>
        <taxon>Dothideomycetes</taxon>
        <taxon>Dothideomycetes incertae sedis</taxon>
        <taxon>Botryosphaeriales</taxon>
        <taxon>Phyllostictaceae</taxon>
        <taxon>Phyllosticta</taxon>
    </lineage>
</organism>
<evidence type="ECO:0000313" key="2">
    <source>
        <dbReference type="EMBL" id="KAK7543718.1"/>
    </source>
</evidence>
<name>A0ABR1M7A6_9PEZI</name>
<proteinExistence type="predicted"/>
<feature type="region of interest" description="Disordered" evidence="1">
    <location>
        <begin position="64"/>
        <end position="122"/>
    </location>
</feature>
<protein>
    <submittedName>
        <fullName evidence="2">Uncharacterized protein</fullName>
    </submittedName>
</protein>
<dbReference type="Proteomes" id="UP001365128">
    <property type="component" value="Unassembled WGS sequence"/>
</dbReference>
<comment type="caution">
    <text evidence="2">The sequence shown here is derived from an EMBL/GenBank/DDBJ whole genome shotgun (WGS) entry which is preliminary data.</text>
</comment>
<dbReference type="EMBL" id="JBBPDW010000019">
    <property type="protein sequence ID" value="KAK7543718.1"/>
    <property type="molecule type" value="Genomic_DNA"/>
</dbReference>
<reference evidence="2 3" key="1">
    <citation type="submission" date="2024-04" db="EMBL/GenBank/DDBJ databases">
        <title>Phyllosticta paracitricarpa is synonymous to the EU quarantine fungus P. citricarpa based on phylogenomic analyses.</title>
        <authorList>
            <consortium name="Lawrence Berkeley National Laboratory"/>
            <person name="Van Ingen-Buijs V.A."/>
            <person name="Van Westerhoven A.C."/>
            <person name="Haridas S."/>
            <person name="Skiadas P."/>
            <person name="Martin F."/>
            <person name="Groenewald J.Z."/>
            <person name="Crous P.W."/>
            <person name="Seidl M.F."/>
        </authorList>
    </citation>
    <scope>NUCLEOTIDE SEQUENCE [LARGE SCALE GENOMIC DNA]</scope>
    <source>
        <strain evidence="2 3">CBS 122670</strain>
    </source>
</reference>
<keyword evidence="3" id="KW-1185">Reference proteome</keyword>
<accession>A0ABR1M7A6</accession>
<sequence>MEIVRTDASFNNLPLRAMLTFSLASRPAPLVSCLSSSLFGPAASCHGHPGSPATPGHRVRAWNRSRNRGAEGFASSKGEKTQRRGARCHLEPATSGEATGCGCGLTEAASRQGDPPAGRKGGRLGLIDVAHAYEARTLEVEVEGCGGGESR</sequence>
<evidence type="ECO:0000313" key="3">
    <source>
        <dbReference type="Proteomes" id="UP001365128"/>
    </source>
</evidence>